<keyword evidence="1" id="KW-0472">Membrane</keyword>
<dbReference type="InterPro" id="IPR025422">
    <property type="entry name" value="TGA_domain"/>
</dbReference>
<reference evidence="4" key="1">
    <citation type="journal article" date="2014" name="Science">
        <title>The coffee genome provides insight into the convergent evolution of caffeine biosynthesis.</title>
        <authorList>
            <person name="Denoeud F."/>
            <person name="Carretero-Paulet L."/>
            <person name="Dereeper A."/>
            <person name="Droc G."/>
            <person name="Guyot R."/>
            <person name="Pietrella M."/>
            <person name="Zheng C."/>
            <person name="Alberti A."/>
            <person name="Anthony F."/>
            <person name="Aprea G."/>
            <person name="Aury J.M."/>
            <person name="Bento P."/>
            <person name="Bernard M."/>
            <person name="Bocs S."/>
            <person name="Campa C."/>
            <person name="Cenci A."/>
            <person name="Combes M.C."/>
            <person name="Crouzillat D."/>
            <person name="Da Silva C."/>
            <person name="Daddiego L."/>
            <person name="De Bellis F."/>
            <person name="Dussert S."/>
            <person name="Garsmeur O."/>
            <person name="Gayraud T."/>
            <person name="Guignon V."/>
            <person name="Jahn K."/>
            <person name="Jamilloux V."/>
            <person name="Joet T."/>
            <person name="Labadie K."/>
            <person name="Lan T."/>
            <person name="Leclercq J."/>
            <person name="Lepelley M."/>
            <person name="Leroy T."/>
            <person name="Li L.T."/>
            <person name="Librado P."/>
            <person name="Lopez L."/>
            <person name="Munoz A."/>
            <person name="Noel B."/>
            <person name="Pallavicini A."/>
            <person name="Perrotta G."/>
            <person name="Poncet V."/>
            <person name="Pot D."/>
            <person name="Priyono X."/>
            <person name="Rigoreau M."/>
            <person name="Rouard M."/>
            <person name="Rozas J."/>
            <person name="Tranchant-Dubreuil C."/>
            <person name="VanBuren R."/>
            <person name="Zhang Q."/>
            <person name="Andrade A.C."/>
            <person name="Argout X."/>
            <person name="Bertrand B."/>
            <person name="de Kochko A."/>
            <person name="Graziosi G."/>
            <person name="Henry R.J."/>
            <person name="Jayarama X."/>
            <person name="Ming R."/>
            <person name="Nagai C."/>
            <person name="Rounsley S."/>
            <person name="Sankoff D."/>
            <person name="Giuliano G."/>
            <person name="Albert V.A."/>
            <person name="Wincker P."/>
            <person name="Lashermes P."/>
        </authorList>
    </citation>
    <scope>NUCLEOTIDE SEQUENCE [LARGE SCALE GENOMIC DNA]</scope>
    <source>
        <strain evidence="4">cv. DH200-94</strain>
    </source>
</reference>
<feature type="transmembrane region" description="Helical" evidence="1">
    <location>
        <begin position="6"/>
        <end position="23"/>
    </location>
</feature>
<dbReference type="Proteomes" id="UP000295252">
    <property type="component" value="Chromosome VII"/>
</dbReference>
<name>A0A068UBZ2_COFCA</name>
<evidence type="ECO:0000313" key="4">
    <source>
        <dbReference type="Proteomes" id="UP000295252"/>
    </source>
</evidence>
<dbReference type="EMBL" id="HG739103">
    <property type="protein sequence ID" value="CDP06021.1"/>
    <property type="molecule type" value="Genomic_DNA"/>
</dbReference>
<sequence>MQLMTFLSFFPSFLMVRFLFFPAQKKKKNSFLSPLSCTFFRDGASDFVGMRSHGDGGKMEVLVRVVEKADQLRLKTIEKLVELFTPRQAAEFLIAAAHLQFGVRALGATYDRRL</sequence>
<keyword evidence="4" id="KW-1185">Reference proteome</keyword>
<dbReference type="PhylomeDB" id="A0A068UBZ2"/>
<evidence type="ECO:0000256" key="1">
    <source>
        <dbReference type="SAM" id="Phobius"/>
    </source>
</evidence>
<dbReference type="GO" id="GO:0006351">
    <property type="term" value="P:DNA-templated transcription"/>
    <property type="evidence" value="ECO:0007669"/>
    <property type="project" value="InterPro"/>
</dbReference>
<dbReference type="InterPro" id="IPR051886">
    <property type="entry name" value="Seed_Dev/Stress_Resp_Reg"/>
</dbReference>
<proteinExistence type="predicted"/>
<dbReference type="GO" id="GO:0043565">
    <property type="term" value="F:sequence-specific DNA binding"/>
    <property type="evidence" value="ECO:0007669"/>
    <property type="project" value="InterPro"/>
</dbReference>
<dbReference type="OMA" id="FVGMRSH"/>
<feature type="domain" description="DOG1" evidence="2">
    <location>
        <begin position="1"/>
        <end position="113"/>
    </location>
</feature>
<dbReference type="OrthoDB" id="542841at2759"/>
<accession>A0A068UBZ2</accession>
<dbReference type="PANTHER" id="PTHR46354:SF12">
    <property type="entry name" value="DNA-BINDING PROTEIN-LIKE PROTEIN"/>
    <property type="match status" value="1"/>
</dbReference>
<evidence type="ECO:0000259" key="2">
    <source>
        <dbReference type="PROSITE" id="PS51806"/>
    </source>
</evidence>
<organism evidence="3 4">
    <name type="scientific">Coffea canephora</name>
    <name type="common">Robusta coffee</name>
    <dbReference type="NCBI Taxonomy" id="49390"/>
    <lineage>
        <taxon>Eukaryota</taxon>
        <taxon>Viridiplantae</taxon>
        <taxon>Streptophyta</taxon>
        <taxon>Embryophyta</taxon>
        <taxon>Tracheophyta</taxon>
        <taxon>Spermatophyta</taxon>
        <taxon>Magnoliopsida</taxon>
        <taxon>eudicotyledons</taxon>
        <taxon>Gunneridae</taxon>
        <taxon>Pentapetalae</taxon>
        <taxon>asterids</taxon>
        <taxon>lamiids</taxon>
        <taxon>Gentianales</taxon>
        <taxon>Rubiaceae</taxon>
        <taxon>Ixoroideae</taxon>
        <taxon>Gardenieae complex</taxon>
        <taxon>Bertiereae - Coffeeae clade</taxon>
        <taxon>Coffeeae</taxon>
        <taxon>Coffea</taxon>
    </lineage>
</organism>
<dbReference type="AlphaFoldDB" id="A0A068UBZ2"/>
<dbReference type="PROSITE" id="PS51806">
    <property type="entry name" value="DOG1"/>
    <property type="match status" value="1"/>
</dbReference>
<protein>
    <recommendedName>
        <fullName evidence="2">DOG1 domain-containing protein</fullName>
    </recommendedName>
</protein>
<dbReference type="PANTHER" id="PTHR46354">
    <property type="entry name" value="DOG1 DOMAIN-CONTAINING PROTEIN"/>
    <property type="match status" value="1"/>
</dbReference>
<keyword evidence="1" id="KW-0812">Transmembrane</keyword>
<dbReference type="InParanoid" id="A0A068UBZ2"/>
<dbReference type="Gramene" id="CDP06021">
    <property type="protein sequence ID" value="CDP06021"/>
    <property type="gene ID" value="GSCOC_T00021366001"/>
</dbReference>
<gene>
    <name evidence="3" type="ORF">GSCOC_T00021366001</name>
</gene>
<keyword evidence="1" id="KW-1133">Transmembrane helix</keyword>
<evidence type="ECO:0000313" key="3">
    <source>
        <dbReference type="EMBL" id="CDP06021.1"/>
    </source>
</evidence>